<evidence type="ECO:0000256" key="1">
    <source>
        <dbReference type="SAM" id="MobiDB-lite"/>
    </source>
</evidence>
<feature type="compositionally biased region" description="Low complexity" evidence="1">
    <location>
        <begin position="16"/>
        <end position="28"/>
    </location>
</feature>
<dbReference type="EMBL" id="CAMAPE010000013">
    <property type="protein sequence ID" value="CAH9080273.1"/>
    <property type="molecule type" value="Genomic_DNA"/>
</dbReference>
<protein>
    <submittedName>
        <fullName evidence="2">Uncharacterized protein</fullName>
    </submittedName>
</protein>
<evidence type="ECO:0000313" key="2">
    <source>
        <dbReference type="EMBL" id="CAH9080273.1"/>
    </source>
</evidence>
<dbReference type="Proteomes" id="UP001152484">
    <property type="component" value="Unassembled WGS sequence"/>
</dbReference>
<dbReference type="AlphaFoldDB" id="A0A9P0YYL6"/>
<gene>
    <name evidence="2" type="ORF">CEURO_LOCUS7409</name>
</gene>
<accession>A0A9P0YYL6</accession>
<sequence>MEEESITPSNHGTLLSSVSSSNSNMEPHPSSDVHPHPSNPSPSDFNQAVVKVSEQYPLLATADEDEPEGACGWNESETGLAWKGRHIYASHYDEFEGACGWTSSETDPGWKRRRRYGSHFDESPESVEEGEEVNSFDCLFPDLYIDIFQDTP</sequence>
<feature type="compositionally biased region" description="Polar residues" evidence="1">
    <location>
        <begin position="1"/>
        <end position="15"/>
    </location>
</feature>
<proteinExistence type="predicted"/>
<comment type="caution">
    <text evidence="2">The sequence shown here is derived from an EMBL/GenBank/DDBJ whole genome shotgun (WGS) entry which is preliminary data.</text>
</comment>
<evidence type="ECO:0000313" key="3">
    <source>
        <dbReference type="Proteomes" id="UP001152484"/>
    </source>
</evidence>
<reference evidence="2" key="1">
    <citation type="submission" date="2022-07" db="EMBL/GenBank/DDBJ databases">
        <authorList>
            <person name="Macas J."/>
            <person name="Novak P."/>
            <person name="Neumann P."/>
        </authorList>
    </citation>
    <scope>NUCLEOTIDE SEQUENCE</scope>
</reference>
<organism evidence="2 3">
    <name type="scientific">Cuscuta europaea</name>
    <name type="common">European dodder</name>
    <dbReference type="NCBI Taxonomy" id="41803"/>
    <lineage>
        <taxon>Eukaryota</taxon>
        <taxon>Viridiplantae</taxon>
        <taxon>Streptophyta</taxon>
        <taxon>Embryophyta</taxon>
        <taxon>Tracheophyta</taxon>
        <taxon>Spermatophyta</taxon>
        <taxon>Magnoliopsida</taxon>
        <taxon>eudicotyledons</taxon>
        <taxon>Gunneridae</taxon>
        <taxon>Pentapetalae</taxon>
        <taxon>asterids</taxon>
        <taxon>lamiids</taxon>
        <taxon>Solanales</taxon>
        <taxon>Convolvulaceae</taxon>
        <taxon>Cuscuteae</taxon>
        <taxon>Cuscuta</taxon>
        <taxon>Cuscuta subgen. Cuscuta</taxon>
    </lineage>
</organism>
<keyword evidence="3" id="KW-1185">Reference proteome</keyword>
<name>A0A9P0YYL6_CUSEU</name>
<dbReference type="OrthoDB" id="10328014at2759"/>
<feature type="region of interest" description="Disordered" evidence="1">
    <location>
        <begin position="1"/>
        <end position="48"/>
    </location>
</feature>